<feature type="region of interest" description="Disordered" evidence="26">
    <location>
        <begin position="145"/>
        <end position="172"/>
    </location>
</feature>
<dbReference type="Proteomes" id="UP001634394">
    <property type="component" value="Unassembled WGS sequence"/>
</dbReference>
<dbReference type="SMART" id="SM00249">
    <property type="entry name" value="PHD"/>
    <property type="match status" value="2"/>
</dbReference>
<feature type="region of interest" description="Disordered" evidence="26">
    <location>
        <begin position="965"/>
        <end position="1004"/>
    </location>
</feature>
<dbReference type="GO" id="GO:0005634">
    <property type="term" value="C:nucleus"/>
    <property type="evidence" value="ECO:0007669"/>
    <property type="project" value="UniProtKB-SubCell"/>
</dbReference>
<feature type="compositionally biased region" description="Acidic residues" evidence="26">
    <location>
        <begin position="329"/>
        <end position="341"/>
    </location>
</feature>
<feature type="compositionally biased region" description="Basic and acidic residues" evidence="26">
    <location>
        <begin position="304"/>
        <end position="321"/>
    </location>
</feature>
<dbReference type="SUPFAM" id="SSF47370">
    <property type="entry name" value="Bromodomain"/>
    <property type="match status" value="1"/>
</dbReference>
<evidence type="ECO:0000256" key="12">
    <source>
        <dbReference type="ARBA" id="ARBA00023015"/>
    </source>
</evidence>
<feature type="region of interest" description="Disordered" evidence="26">
    <location>
        <begin position="795"/>
        <end position="860"/>
    </location>
</feature>
<comment type="caution">
    <text evidence="32">The sequence shown here is derived from an EMBL/GenBank/DDBJ whole genome shotgun (WGS) entry which is preliminary data.</text>
</comment>
<dbReference type="InterPro" id="IPR028941">
    <property type="entry name" value="WHIM2_dom"/>
</dbReference>
<comment type="cofactor">
    <cofactor evidence="1">
        <name>Mn(2+)</name>
        <dbReference type="ChEBI" id="CHEBI:29035"/>
    </cofactor>
</comment>
<feature type="domain" description="DDT" evidence="30">
    <location>
        <begin position="621"/>
        <end position="685"/>
    </location>
</feature>
<keyword evidence="10" id="KW-0862">Zinc</keyword>
<dbReference type="FunFam" id="3.30.40.10:FF:000131">
    <property type="entry name" value="tyrosine-protein kinase BAZ1B isoform X1"/>
    <property type="match status" value="1"/>
</dbReference>
<evidence type="ECO:0000256" key="15">
    <source>
        <dbReference type="ARBA" id="ARBA00023137"/>
    </source>
</evidence>
<dbReference type="InterPro" id="IPR001487">
    <property type="entry name" value="Bromodomain"/>
</dbReference>
<evidence type="ECO:0000256" key="1">
    <source>
        <dbReference type="ARBA" id="ARBA00001936"/>
    </source>
</evidence>
<evidence type="ECO:0000256" key="13">
    <source>
        <dbReference type="ARBA" id="ARBA00023054"/>
    </source>
</evidence>
<keyword evidence="14 22" id="KW-0103">Bromodomain</keyword>
<dbReference type="Gene3D" id="3.30.40.10">
    <property type="entry name" value="Zinc/RING finger domain, C3HC4 (zinc finger)"/>
    <property type="match status" value="2"/>
</dbReference>
<gene>
    <name evidence="32" type="ORF">ACJMK2_019534</name>
</gene>
<evidence type="ECO:0000256" key="18">
    <source>
        <dbReference type="ARBA" id="ARBA00051245"/>
    </source>
</evidence>
<feature type="domain" description="PHD-type" evidence="28">
    <location>
        <begin position="1208"/>
        <end position="1258"/>
    </location>
</feature>
<dbReference type="Pfam" id="PF00628">
    <property type="entry name" value="PHD"/>
    <property type="match status" value="2"/>
</dbReference>
<dbReference type="CDD" id="cd15628">
    <property type="entry name" value="PHD_BAZ1B"/>
    <property type="match status" value="1"/>
</dbReference>
<dbReference type="SMART" id="SM00571">
    <property type="entry name" value="DDT"/>
    <property type="match status" value="1"/>
</dbReference>
<feature type="compositionally biased region" description="Basic residues" evidence="26">
    <location>
        <begin position="435"/>
        <end position="447"/>
    </location>
</feature>
<dbReference type="InterPro" id="IPR001841">
    <property type="entry name" value="Znf_RING"/>
</dbReference>
<evidence type="ECO:0000256" key="19">
    <source>
        <dbReference type="ARBA" id="ARBA00061696"/>
    </source>
</evidence>
<dbReference type="Pfam" id="PF15613">
    <property type="entry name" value="WSD"/>
    <property type="match status" value="1"/>
</dbReference>
<evidence type="ECO:0000256" key="25">
    <source>
        <dbReference type="SAM" id="Coils"/>
    </source>
</evidence>
<comment type="catalytic activity">
    <reaction evidence="18">
        <text>L-tyrosyl-[protein] + ATP = O-phospho-L-tyrosyl-[protein] + ADP + H(+)</text>
        <dbReference type="Rhea" id="RHEA:10596"/>
        <dbReference type="Rhea" id="RHEA-COMP:10136"/>
        <dbReference type="Rhea" id="RHEA-COMP:20101"/>
        <dbReference type="ChEBI" id="CHEBI:15378"/>
        <dbReference type="ChEBI" id="CHEBI:30616"/>
        <dbReference type="ChEBI" id="CHEBI:46858"/>
        <dbReference type="ChEBI" id="CHEBI:61978"/>
        <dbReference type="ChEBI" id="CHEBI:456216"/>
        <dbReference type="EC" id="2.7.10.2"/>
    </reaction>
</comment>
<feature type="region of interest" description="Disordered" evidence="26">
    <location>
        <begin position="1338"/>
        <end position="1434"/>
    </location>
</feature>
<dbReference type="Pfam" id="PF00439">
    <property type="entry name" value="Bromodomain"/>
    <property type="match status" value="1"/>
</dbReference>
<dbReference type="GO" id="GO:0000785">
    <property type="term" value="C:chromatin"/>
    <property type="evidence" value="ECO:0007669"/>
    <property type="project" value="UniProtKB-ARBA"/>
</dbReference>
<feature type="domain" description="Bromo" evidence="27">
    <location>
        <begin position="1457"/>
        <end position="1527"/>
    </location>
</feature>
<feature type="region of interest" description="Disordered" evidence="26">
    <location>
        <begin position="268"/>
        <end position="497"/>
    </location>
</feature>
<dbReference type="SUPFAM" id="SSF57903">
    <property type="entry name" value="FYVE/PHD zinc finger"/>
    <property type="match status" value="2"/>
</dbReference>
<keyword evidence="6" id="KW-0547">Nucleotide-binding</keyword>
<keyword evidence="17 24" id="KW-0539">Nucleus</keyword>
<evidence type="ECO:0000256" key="17">
    <source>
        <dbReference type="ARBA" id="ARBA00023242"/>
    </source>
</evidence>
<evidence type="ECO:0000256" key="9">
    <source>
        <dbReference type="ARBA" id="ARBA00022777"/>
    </source>
</evidence>
<dbReference type="PROSITE" id="PS51136">
    <property type="entry name" value="WAC"/>
    <property type="match status" value="1"/>
</dbReference>
<evidence type="ECO:0000259" key="28">
    <source>
        <dbReference type="PROSITE" id="PS50016"/>
    </source>
</evidence>
<evidence type="ECO:0000256" key="14">
    <source>
        <dbReference type="ARBA" id="ARBA00023117"/>
    </source>
</evidence>
<evidence type="ECO:0000256" key="5">
    <source>
        <dbReference type="ARBA" id="ARBA00022723"/>
    </source>
</evidence>
<dbReference type="GO" id="GO:0005524">
    <property type="term" value="F:ATP binding"/>
    <property type="evidence" value="ECO:0007669"/>
    <property type="project" value="UniProtKB-KW"/>
</dbReference>
<evidence type="ECO:0000256" key="20">
    <source>
        <dbReference type="ARBA" id="ARBA00069894"/>
    </source>
</evidence>
<evidence type="ECO:0000256" key="21">
    <source>
        <dbReference type="ARBA" id="ARBA00076449"/>
    </source>
</evidence>
<dbReference type="PANTHER" id="PTHR46802:SF1">
    <property type="entry name" value="TYROSINE-PROTEIN KINASE BAZ1B"/>
    <property type="match status" value="1"/>
</dbReference>
<feature type="domain" description="WAC" evidence="31">
    <location>
        <begin position="22"/>
        <end position="131"/>
    </location>
</feature>
<feature type="coiled-coil region" evidence="25">
    <location>
        <begin position="874"/>
        <end position="909"/>
    </location>
</feature>
<proteinExistence type="inferred from homology"/>
<feature type="domain" description="PHD-type" evidence="28">
    <location>
        <begin position="1287"/>
        <end position="1334"/>
    </location>
</feature>
<dbReference type="GO" id="GO:0006974">
    <property type="term" value="P:DNA damage response"/>
    <property type="evidence" value="ECO:0007669"/>
    <property type="project" value="UniProtKB-KW"/>
</dbReference>
<keyword evidence="15" id="KW-0829">Tyrosine-protein kinase</keyword>
<keyword evidence="7" id="KW-0227">DNA damage</keyword>
<comment type="subcellular location">
    <subcellularLocation>
        <location evidence="2 24">Nucleus</location>
    </subcellularLocation>
</comment>
<evidence type="ECO:0000256" key="10">
    <source>
        <dbReference type="ARBA" id="ARBA00022833"/>
    </source>
</evidence>
<dbReference type="EMBL" id="JBJQND010000017">
    <property type="protein sequence ID" value="KAL3841380.1"/>
    <property type="molecule type" value="Genomic_DNA"/>
</dbReference>
<dbReference type="InterPro" id="IPR001965">
    <property type="entry name" value="Znf_PHD"/>
</dbReference>
<dbReference type="PROSITE" id="PS50089">
    <property type="entry name" value="ZF_RING_2"/>
    <property type="match status" value="1"/>
</dbReference>
<evidence type="ECO:0000256" key="22">
    <source>
        <dbReference type="PROSITE-ProRule" id="PRU00035"/>
    </source>
</evidence>
<evidence type="ECO:0000313" key="32">
    <source>
        <dbReference type="EMBL" id="KAL3841380.1"/>
    </source>
</evidence>
<dbReference type="PROSITE" id="PS01359">
    <property type="entry name" value="ZF_PHD_1"/>
    <property type="match status" value="1"/>
</dbReference>
<feature type="domain" description="RING-type" evidence="29">
    <location>
        <begin position="1211"/>
        <end position="1255"/>
    </location>
</feature>
<dbReference type="Gene3D" id="1.20.920.10">
    <property type="entry name" value="Bromodomain-like"/>
    <property type="match status" value="1"/>
</dbReference>
<dbReference type="PROSITE" id="PS50827">
    <property type="entry name" value="DDT"/>
    <property type="match status" value="1"/>
</dbReference>
<dbReference type="InterPro" id="IPR011011">
    <property type="entry name" value="Znf_FYVE_PHD"/>
</dbReference>
<keyword evidence="13 25" id="KW-0175">Coiled coil</keyword>
<feature type="compositionally biased region" description="Basic and acidic residues" evidence="26">
    <location>
        <begin position="268"/>
        <end position="295"/>
    </location>
</feature>
<feature type="compositionally biased region" description="Acidic residues" evidence="26">
    <location>
        <begin position="1151"/>
        <end position="1162"/>
    </location>
</feature>
<dbReference type="Pfam" id="PF10537">
    <property type="entry name" value="WAC_Acf1_DNA_bd"/>
    <property type="match status" value="1"/>
</dbReference>
<organism evidence="32 33">
    <name type="scientific">Sinanodonta woodiana</name>
    <name type="common">Chinese pond mussel</name>
    <name type="synonym">Anodonta woodiana</name>
    <dbReference type="NCBI Taxonomy" id="1069815"/>
    <lineage>
        <taxon>Eukaryota</taxon>
        <taxon>Metazoa</taxon>
        <taxon>Spiralia</taxon>
        <taxon>Lophotrochozoa</taxon>
        <taxon>Mollusca</taxon>
        <taxon>Bivalvia</taxon>
        <taxon>Autobranchia</taxon>
        <taxon>Heteroconchia</taxon>
        <taxon>Palaeoheterodonta</taxon>
        <taxon>Unionida</taxon>
        <taxon>Unionoidea</taxon>
        <taxon>Unionidae</taxon>
        <taxon>Unioninae</taxon>
        <taxon>Sinanodonta</taxon>
    </lineage>
</organism>
<dbReference type="EC" id="2.7.10.2" evidence="3"/>
<evidence type="ECO:0000259" key="30">
    <source>
        <dbReference type="PROSITE" id="PS50827"/>
    </source>
</evidence>
<dbReference type="PRINTS" id="PR00503">
    <property type="entry name" value="BROMODOMAIN"/>
</dbReference>
<reference evidence="32 33" key="1">
    <citation type="submission" date="2024-11" db="EMBL/GenBank/DDBJ databases">
        <title>Chromosome-level genome assembly of the freshwater bivalve Anodonta woodiana.</title>
        <authorList>
            <person name="Chen X."/>
        </authorList>
    </citation>
    <scope>NUCLEOTIDE SEQUENCE [LARGE SCALE GENOMIC DNA]</scope>
    <source>
        <strain evidence="32">MN2024</strain>
        <tissue evidence="32">Gills</tissue>
    </source>
</reference>
<dbReference type="InterPro" id="IPR018501">
    <property type="entry name" value="DDT_dom"/>
</dbReference>
<accession>A0ABD3TX44</accession>
<keyword evidence="16" id="KW-0804">Transcription</keyword>
<evidence type="ECO:0000256" key="6">
    <source>
        <dbReference type="ARBA" id="ARBA00022741"/>
    </source>
</evidence>
<dbReference type="InterPro" id="IPR047256">
    <property type="entry name" value="BAZ1B_PHD"/>
</dbReference>
<keyword evidence="5" id="KW-0479">Metal-binding</keyword>
<feature type="region of interest" description="Disordered" evidence="26">
    <location>
        <begin position="1134"/>
        <end position="1162"/>
    </location>
</feature>
<dbReference type="PROSITE" id="PS00633">
    <property type="entry name" value="BROMODOMAIN_1"/>
    <property type="match status" value="1"/>
</dbReference>
<keyword evidence="11" id="KW-0067">ATP-binding</keyword>
<feature type="compositionally biased region" description="Polar residues" evidence="26">
    <location>
        <begin position="365"/>
        <end position="379"/>
    </location>
</feature>
<dbReference type="SMART" id="SM00297">
    <property type="entry name" value="BROMO"/>
    <property type="match status" value="1"/>
</dbReference>
<dbReference type="InterPro" id="IPR036427">
    <property type="entry name" value="Bromodomain-like_sf"/>
</dbReference>
<dbReference type="InterPro" id="IPR047174">
    <property type="entry name" value="BAZ1B"/>
</dbReference>
<dbReference type="InterPro" id="IPR019786">
    <property type="entry name" value="Zinc_finger_PHD-type_CS"/>
</dbReference>
<dbReference type="InterPro" id="IPR013083">
    <property type="entry name" value="Znf_RING/FYVE/PHD"/>
</dbReference>
<sequence>MPLLAKKLFHYVKPLTTVKDDDKIFTIAHTKEQFRSKSEYEKRLRLYKERIWTCRCTGHVNLTHEEAWNSERSVKKQLKAQFPRCYDKPVLVLVHHSTRSLDTLVDQSWLMLQQVLCIGEKVVLKVKAGSKLIKAVVLKVDTSGVEANPTSNCSSPSSDKENTEKDENSPKKWIPPKLLPYKYTVRLEDEEKIINSVPASEIGRGEKPPSKELLRLFIRSHALRAGQNPNSPWIVDDELVKKHGLTSKFASFLLSPTKWRPEEIAKKFEEESKKRKSPVKEKSSPSKKPKLDKTKEKKKKDKKEKKSSTKTKSEENSKSSKEVVNISASDDESLDSDEESVSDSGDSDVPLSEMKPTPKKKSSGHKPSTISIVTKSGSLDSDVPLSKLKQLTPKKDSSGSKPSTLSSAKKLKTSKSSENIKKKDGKDKNKEKDKKKSLKKNSPKKGLKQMTLLELSKKKGMKTPEKDGKSDEKLKKTPDKNKKTPEKSNVFTDKKKAPSTPAVIQMLMKQLKTENKALINFYSMKAAQTLTPAQRAKLPADIQTRIQKKVEWLEEKRKLAAMSALEKEEYFKKKKEIRKEKFREYSRKRAKELNKKCEDTELDLKPLPQPKLVVTPEGLPNETFGDVAMVAEFIACYAGLLMPDEEYPIYTDALMKALTGGKEGFAYLSRVLVILLQTLLQDKISEDYQEINVSLSDIPVNPFTASELVRLCLRKRDASHNHEEEEEEEDEDEEVPDELIQLLVTKEMYQLEPVQKLQILKGMCLRIMATYSVQDYMEEKQQEASKLWKEKLAQAKEDKKKNRNGKNQNAENENKMENKTDASAAGDGLSVPHFYGSKLDDKSQPSSDADSSIDVDEGDNNDLASVVKKRRQLAAKVAAEKAKKEEERRIQKEKEYEKYRKEKERENFEKKFSEGIALAKSVLRQTPIGTDRNHNRYWIFNSSTTPGLYVEKGWVGDEIEYSNYNESENEKEEKAKSASSSDEESEASESGADPKSQEKEKTFPYPGQNLWFTYESVKDLDALVESLHPQGIREKALKNELKKRYQEVSKAIMLFQRNNKELRDSDGDKEMLEVFKKELQDTELKLRNGGLGGVPNFQIWDTKLTTATDIKELAGILLEVQEHVVEKFKQGIMAPKSKKKKPTPTEVKEEQVEDEEEDKEEEEETELKVVKGIAAWREAVEKCSTLSRLHTLLGILDSSIKWEKSAENAKCKICRKKSEDAYLLLCDECNQAFHMFCLRPALVDVPPGDWFCPACAPLSRRRQTVKYGGYMEDSNSEGEDEDTDEHDENCHECGGDEGLIFCSECPSAYHLECHDPPLRHPPRGHWLCNDCKNGVTRKTRSGRQVRKTQRRGQSAPSKKRKREYYSSDEEESDEETDEDFGEEDEEENPKPPLRKKAKKASNSRDDKKTDSSNAKSRSQKSKRPGSVDVYETQPPVQISKRAPSELSICEDILNRMLKHKMAWPFLMAVSKKDVPDYYEIVKQPIDLQKIKDKLNVLVYGSPQEVVDDIALMFRNCAQYNQADSEIFDCMEVLEKFFLDLLQKHLPMYYYNRDGTANGYADHMYNQGGNRRSRKSK</sequence>
<feature type="compositionally biased region" description="Polar residues" evidence="26">
    <location>
        <begin position="148"/>
        <end position="157"/>
    </location>
</feature>
<keyword evidence="4" id="KW-0808">Transferase</keyword>
<dbReference type="InterPro" id="IPR013136">
    <property type="entry name" value="WSTF_Acf1_Cbp146"/>
</dbReference>
<evidence type="ECO:0000256" key="26">
    <source>
        <dbReference type="SAM" id="MobiDB-lite"/>
    </source>
</evidence>
<feature type="compositionally biased region" description="Acidic residues" evidence="26">
    <location>
        <begin position="851"/>
        <end position="860"/>
    </location>
</feature>
<evidence type="ECO:0000256" key="4">
    <source>
        <dbReference type="ARBA" id="ARBA00022679"/>
    </source>
</evidence>
<dbReference type="GO" id="GO:0004715">
    <property type="term" value="F:non-membrane spanning protein tyrosine kinase activity"/>
    <property type="evidence" value="ECO:0007669"/>
    <property type="project" value="UniProtKB-EC"/>
</dbReference>
<evidence type="ECO:0000259" key="31">
    <source>
        <dbReference type="PROSITE" id="PS51136"/>
    </source>
</evidence>
<keyword evidence="9" id="KW-0418">Kinase</keyword>
<comment type="similarity">
    <text evidence="19">Belongs to the WAL family. BAZ1B subfamily.</text>
</comment>
<evidence type="ECO:0000313" key="33">
    <source>
        <dbReference type="Proteomes" id="UP001634394"/>
    </source>
</evidence>
<keyword evidence="33" id="KW-1185">Reference proteome</keyword>
<dbReference type="PROSITE" id="PS50014">
    <property type="entry name" value="BROMODOMAIN_2"/>
    <property type="match status" value="1"/>
</dbReference>
<evidence type="ECO:0000256" key="2">
    <source>
        <dbReference type="ARBA" id="ARBA00004123"/>
    </source>
</evidence>
<evidence type="ECO:0000256" key="24">
    <source>
        <dbReference type="PROSITE-ProRule" id="PRU00475"/>
    </source>
</evidence>
<feature type="compositionally biased region" description="Basic and acidic residues" evidence="26">
    <location>
        <begin position="462"/>
        <end position="496"/>
    </location>
</feature>
<evidence type="ECO:0000256" key="3">
    <source>
        <dbReference type="ARBA" id="ARBA00011903"/>
    </source>
</evidence>
<evidence type="ECO:0000259" key="29">
    <source>
        <dbReference type="PROSITE" id="PS50089"/>
    </source>
</evidence>
<feature type="compositionally biased region" description="Basic and acidic residues" evidence="26">
    <location>
        <begin position="418"/>
        <end position="434"/>
    </location>
</feature>
<evidence type="ECO:0000256" key="16">
    <source>
        <dbReference type="ARBA" id="ARBA00023163"/>
    </source>
</evidence>
<feature type="compositionally biased region" description="Basic and acidic residues" evidence="26">
    <location>
        <begin position="158"/>
        <end position="170"/>
    </location>
</feature>
<dbReference type="PROSITE" id="PS50016">
    <property type="entry name" value="ZF_PHD_2"/>
    <property type="match status" value="2"/>
</dbReference>
<dbReference type="PANTHER" id="PTHR46802">
    <property type="entry name" value="TYROSINE-PROTEIN KINASE BAZ1B"/>
    <property type="match status" value="1"/>
</dbReference>
<evidence type="ECO:0000259" key="27">
    <source>
        <dbReference type="PROSITE" id="PS50014"/>
    </source>
</evidence>
<protein>
    <recommendedName>
        <fullName evidence="20">Tyrosine-protein kinase BAZ1B</fullName>
        <ecNumber evidence="3">2.7.10.2</ecNumber>
    </recommendedName>
    <alternativeName>
        <fullName evidence="21">Bromodomain adjacent to zinc finger domain protein 1B</fullName>
    </alternativeName>
</protein>
<dbReference type="GO" id="GO:0008270">
    <property type="term" value="F:zinc ion binding"/>
    <property type="evidence" value="ECO:0007669"/>
    <property type="project" value="UniProtKB-KW"/>
</dbReference>
<name>A0ABD3TX44_SINWO</name>
<feature type="compositionally biased region" description="Acidic residues" evidence="26">
    <location>
        <begin position="1366"/>
        <end position="1387"/>
    </location>
</feature>
<evidence type="ECO:0000256" key="7">
    <source>
        <dbReference type="ARBA" id="ARBA00022763"/>
    </source>
</evidence>
<feature type="compositionally biased region" description="Basic residues" evidence="26">
    <location>
        <begin position="1338"/>
        <end position="1350"/>
    </location>
</feature>
<dbReference type="InterPro" id="IPR019787">
    <property type="entry name" value="Znf_PHD-finger"/>
</dbReference>
<evidence type="ECO:0000256" key="23">
    <source>
        <dbReference type="PROSITE-ProRule" id="PRU00175"/>
    </source>
</evidence>
<keyword evidence="12" id="KW-0805">Transcription regulation</keyword>
<evidence type="ECO:0000256" key="8">
    <source>
        <dbReference type="ARBA" id="ARBA00022771"/>
    </source>
</evidence>
<keyword evidence="8 23" id="KW-0863">Zinc-finger</keyword>
<evidence type="ECO:0000256" key="11">
    <source>
        <dbReference type="ARBA" id="ARBA00022840"/>
    </source>
</evidence>
<feature type="compositionally biased region" description="Basic residues" evidence="26">
    <location>
        <begin position="1392"/>
        <end position="1401"/>
    </location>
</feature>
<dbReference type="InterPro" id="IPR018359">
    <property type="entry name" value="Bromodomain_CS"/>
</dbReference>